<protein>
    <recommendedName>
        <fullName evidence="4">BZIP domain-containing protein</fullName>
    </recommendedName>
</protein>
<name>A0A367LM21_9HYPO</name>
<reference evidence="2 3" key="1">
    <citation type="journal article" date="2015" name="BMC Genomics">
        <title>Insights from the genome of Ophiocordyceps polyrhachis-furcata to pathogenicity and host specificity in insect fungi.</title>
        <authorList>
            <person name="Wichadakul D."/>
            <person name="Kobmoo N."/>
            <person name="Ingsriswang S."/>
            <person name="Tangphatsornruang S."/>
            <person name="Chantasingh D."/>
            <person name="Luangsa-ard J.J."/>
            <person name="Eurwilaichitr L."/>
        </authorList>
    </citation>
    <scope>NUCLEOTIDE SEQUENCE [LARGE SCALE GENOMIC DNA]</scope>
    <source>
        <strain evidence="2 3">BCC 54312</strain>
    </source>
</reference>
<feature type="coiled-coil region" evidence="1">
    <location>
        <begin position="155"/>
        <end position="182"/>
    </location>
</feature>
<dbReference type="EMBL" id="LKCN02000002">
    <property type="protein sequence ID" value="RCI15483.1"/>
    <property type="molecule type" value="Genomic_DNA"/>
</dbReference>
<dbReference type="SUPFAM" id="SSF57959">
    <property type="entry name" value="Leucine zipper domain"/>
    <property type="match status" value="1"/>
</dbReference>
<evidence type="ECO:0000256" key="1">
    <source>
        <dbReference type="SAM" id="Coils"/>
    </source>
</evidence>
<comment type="caution">
    <text evidence="2">The sequence shown here is derived from an EMBL/GenBank/DDBJ whole genome shotgun (WGS) entry which is preliminary data.</text>
</comment>
<keyword evidence="1" id="KW-0175">Coiled coil</keyword>
<dbReference type="AlphaFoldDB" id="A0A367LM21"/>
<dbReference type="Proteomes" id="UP000253664">
    <property type="component" value="Unassembled WGS sequence"/>
</dbReference>
<gene>
    <name evidence="2" type="ORF">L249_3592</name>
</gene>
<dbReference type="Gene3D" id="1.20.5.170">
    <property type="match status" value="1"/>
</dbReference>
<keyword evidence="3" id="KW-1185">Reference proteome</keyword>
<proteinExistence type="predicted"/>
<dbReference type="STRING" id="1330021.A0A367LM21"/>
<evidence type="ECO:0008006" key="4">
    <source>
        <dbReference type="Google" id="ProtNLM"/>
    </source>
</evidence>
<evidence type="ECO:0000313" key="2">
    <source>
        <dbReference type="EMBL" id="RCI15483.1"/>
    </source>
</evidence>
<dbReference type="GO" id="GO:0003700">
    <property type="term" value="F:DNA-binding transcription factor activity"/>
    <property type="evidence" value="ECO:0007669"/>
    <property type="project" value="InterPro"/>
</dbReference>
<sequence length="429" mass="47773">MITDANQGERVIGEAVDDVLLFGRFPFFPFVLSPFDAHDEAKLRHVASHLDSIHSRRQDMGVVESGPPPSLVRNGGSGIRNSRRDFFFLSLQTSFLLLSLTGTDEEKNIAIHGLAMMTPTNTTEKASRRRQQVKSAQVRHRQRKAEYTKHLELDAVRLRQLVAAVEDEVHGLKKRNEEMRRCLCEAEKAKMAAGNTTTQVVAWLDAPTGTDVSLGFHDAVNSPCLQIEGGGDWSLEEGTSMPPEVVEHRAVNFILALEHVCWDHFDPRDFNDPQPIDPTHGHTLMASAYLMATAPSSVYDSCPAIATAVAPDPTWRRLLRLPDTAVQRRKDAPVMRWPAPTISLDSLRGLAQSLNAGDVELTPVQIWFELAARYRPERLLRPDSIDALLRRFCGVVHCVAYGAAVERLVFESVVTAVLGPPEKRHLLHP</sequence>
<evidence type="ECO:0000313" key="3">
    <source>
        <dbReference type="Proteomes" id="UP000253664"/>
    </source>
</evidence>
<dbReference type="InterPro" id="IPR046347">
    <property type="entry name" value="bZIP_sf"/>
</dbReference>
<organism evidence="2 3">
    <name type="scientific">Ophiocordyceps polyrhachis-furcata BCC 54312</name>
    <dbReference type="NCBI Taxonomy" id="1330021"/>
    <lineage>
        <taxon>Eukaryota</taxon>
        <taxon>Fungi</taxon>
        <taxon>Dikarya</taxon>
        <taxon>Ascomycota</taxon>
        <taxon>Pezizomycotina</taxon>
        <taxon>Sordariomycetes</taxon>
        <taxon>Hypocreomycetidae</taxon>
        <taxon>Hypocreales</taxon>
        <taxon>Ophiocordycipitaceae</taxon>
        <taxon>Ophiocordyceps</taxon>
    </lineage>
</organism>
<dbReference type="CDD" id="cd14688">
    <property type="entry name" value="bZIP_YAP"/>
    <property type="match status" value="1"/>
</dbReference>
<accession>A0A367LM21</accession>
<dbReference type="OrthoDB" id="5218140at2759"/>